<dbReference type="Pfam" id="PF20236">
    <property type="entry name" value="DUF6593"/>
    <property type="match status" value="1"/>
</dbReference>
<organism evidence="2 3">
    <name type="scientific">Hydnomerulius pinastri MD-312</name>
    <dbReference type="NCBI Taxonomy" id="994086"/>
    <lineage>
        <taxon>Eukaryota</taxon>
        <taxon>Fungi</taxon>
        <taxon>Dikarya</taxon>
        <taxon>Basidiomycota</taxon>
        <taxon>Agaricomycotina</taxon>
        <taxon>Agaricomycetes</taxon>
        <taxon>Agaricomycetidae</taxon>
        <taxon>Boletales</taxon>
        <taxon>Boletales incertae sedis</taxon>
        <taxon>Leucogyrophana</taxon>
    </lineage>
</organism>
<protein>
    <recommendedName>
        <fullName evidence="1">DUF6593 domain-containing protein</fullName>
    </recommendedName>
</protein>
<sequence>MRLIFSDSYFKNTDLSDEEGHKLYTISTPQGRKQVTTISKYRKGKSTPQVMAVIEWHRLKKTLIRFRGREVEADTMLYKRPWSWGRYFAGPDGHTYKWKVGFRYCWLKVEAKHTRVPLVKYHKRNLGIRKPSHPPYLDVSSAVTHMMDHIVVTYIYMERLRQDTEDERRNM</sequence>
<keyword evidence="3" id="KW-1185">Reference proteome</keyword>
<dbReference type="AlphaFoldDB" id="A0A0C9W0L8"/>
<dbReference type="EMBL" id="KN839888">
    <property type="protein sequence ID" value="KIJ59423.1"/>
    <property type="molecule type" value="Genomic_DNA"/>
</dbReference>
<reference evidence="2 3" key="1">
    <citation type="submission" date="2014-04" db="EMBL/GenBank/DDBJ databases">
        <title>Evolutionary Origins and Diversification of the Mycorrhizal Mutualists.</title>
        <authorList>
            <consortium name="DOE Joint Genome Institute"/>
            <consortium name="Mycorrhizal Genomics Consortium"/>
            <person name="Kohler A."/>
            <person name="Kuo A."/>
            <person name="Nagy L.G."/>
            <person name="Floudas D."/>
            <person name="Copeland A."/>
            <person name="Barry K.W."/>
            <person name="Cichocki N."/>
            <person name="Veneault-Fourrey C."/>
            <person name="LaButti K."/>
            <person name="Lindquist E.A."/>
            <person name="Lipzen A."/>
            <person name="Lundell T."/>
            <person name="Morin E."/>
            <person name="Murat C."/>
            <person name="Riley R."/>
            <person name="Ohm R."/>
            <person name="Sun H."/>
            <person name="Tunlid A."/>
            <person name="Henrissat B."/>
            <person name="Grigoriev I.V."/>
            <person name="Hibbett D.S."/>
            <person name="Martin F."/>
        </authorList>
    </citation>
    <scope>NUCLEOTIDE SEQUENCE [LARGE SCALE GENOMIC DNA]</scope>
    <source>
        <strain evidence="2 3">MD-312</strain>
    </source>
</reference>
<dbReference type="OrthoDB" id="3360976at2759"/>
<dbReference type="InterPro" id="IPR046528">
    <property type="entry name" value="DUF6593"/>
</dbReference>
<evidence type="ECO:0000313" key="3">
    <source>
        <dbReference type="Proteomes" id="UP000053820"/>
    </source>
</evidence>
<feature type="domain" description="DUF6593" evidence="1">
    <location>
        <begin position="11"/>
        <end position="163"/>
    </location>
</feature>
<name>A0A0C9W0L8_9AGAM</name>
<evidence type="ECO:0000259" key="1">
    <source>
        <dbReference type="Pfam" id="PF20236"/>
    </source>
</evidence>
<dbReference type="HOGENOM" id="CLU_084280_4_1_1"/>
<dbReference type="Proteomes" id="UP000053820">
    <property type="component" value="Unassembled WGS sequence"/>
</dbReference>
<gene>
    <name evidence="2" type="ORF">HYDPIDRAFT_44011</name>
</gene>
<accession>A0A0C9W0L8</accession>
<proteinExistence type="predicted"/>
<evidence type="ECO:0000313" key="2">
    <source>
        <dbReference type="EMBL" id="KIJ59423.1"/>
    </source>
</evidence>